<dbReference type="RefSeq" id="WP_255189254.1">
    <property type="nucleotide sequence ID" value="NZ_CP113517.1"/>
</dbReference>
<keyword evidence="1" id="KW-0472">Membrane</keyword>
<dbReference type="EMBL" id="CP113517">
    <property type="protein sequence ID" value="WAR44277.1"/>
    <property type="molecule type" value="Genomic_DNA"/>
</dbReference>
<accession>A0ABY7GG77</accession>
<keyword evidence="1" id="KW-1133">Transmembrane helix</keyword>
<name>A0ABY7GG77_9GAMM</name>
<keyword evidence="3" id="KW-1185">Reference proteome</keyword>
<dbReference type="Proteomes" id="UP001162780">
    <property type="component" value="Chromosome"/>
</dbReference>
<sequence length="166" mass="18793">MDLIKQYLPLCWFDVSPLQLPKSATFFKNNLIFNFLILCFIHFNMTDDIESISEVLIEILLNLGFIAFTLWLNGSTQFYAQVASAILFSENVVAIVIIPIVFWATVAENWWGYGSLLLALAWNWAMIAEIYKKALDINLMAGIVMASFYFIFSFGGGFAINSFLTG</sequence>
<evidence type="ECO:0000313" key="2">
    <source>
        <dbReference type="EMBL" id="WAR44277.1"/>
    </source>
</evidence>
<evidence type="ECO:0000313" key="3">
    <source>
        <dbReference type="Proteomes" id="UP001162780"/>
    </source>
</evidence>
<feature type="transmembrane region" description="Helical" evidence="1">
    <location>
        <begin position="55"/>
        <end position="73"/>
    </location>
</feature>
<feature type="transmembrane region" description="Helical" evidence="1">
    <location>
        <begin position="110"/>
        <end position="127"/>
    </location>
</feature>
<gene>
    <name evidence="2" type="ORF">NM686_018205</name>
</gene>
<organism evidence="2 3">
    <name type="scientific">Methylomonas rapida</name>
    <dbReference type="NCBI Taxonomy" id="2963939"/>
    <lineage>
        <taxon>Bacteria</taxon>
        <taxon>Pseudomonadati</taxon>
        <taxon>Pseudomonadota</taxon>
        <taxon>Gammaproteobacteria</taxon>
        <taxon>Methylococcales</taxon>
        <taxon>Methylococcaceae</taxon>
        <taxon>Methylomonas</taxon>
    </lineage>
</organism>
<feature type="transmembrane region" description="Helical" evidence="1">
    <location>
        <begin position="26"/>
        <end position="43"/>
    </location>
</feature>
<reference evidence="2" key="1">
    <citation type="submission" date="2022-11" db="EMBL/GenBank/DDBJ databases">
        <title>Methylomonas rapida sp. nov., Carotenoid-Producing Obligate Methanotrophs with High Growth Characteristics and Biotechnological Potential.</title>
        <authorList>
            <person name="Tikhonova E.N."/>
            <person name="Suleimanov R.Z."/>
            <person name="Miroshnikov K."/>
            <person name="Oshkin I.Y."/>
            <person name="Belova S.E."/>
            <person name="Danilova O.V."/>
            <person name="Ashikhmin A."/>
            <person name="Konopkin A."/>
            <person name="But S.Y."/>
            <person name="Khmelenina V.N."/>
            <person name="Kuznetsov N."/>
            <person name="Pimenov N.V."/>
            <person name="Dedysh S.N."/>
        </authorList>
    </citation>
    <scope>NUCLEOTIDE SEQUENCE</scope>
    <source>
        <strain evidence="2">MP1</strain>
    </source>
</reference>
<proteinExistence type="predicted"/>
<protein>
    <submittedName>
        <fullName evidence="2">Uncharacterized protein</fullName>
    </submittedName>
</protein>
<feature type="transmembrane region" description="Helical" evidence="1">
    <location>
        <begin position="85"/>
        <end position="104"/>
    </location>
</feature>
<keyword evidence="1" id="KW-0812">Transmembrane</keyword>
<feature type="transmembrane region" description="Helical" evidence="1">
    <location>
        <begin position="139"/>
        <end position="160"/>
    </location>
</feature>
<evidence type="ECO:0000256" key="1">
    <source>
        <dbReference type="SAM" id="Phobius"/>
    </source>
</evidence>